<dbReference type="Gene3D" id="3.40.50.720">
    <property type="entry name" value="NAD(P)-binding Rossmann-like Domain"/>
    <property type="match status" value="1"/>
</dbReference>
<name>A0A1E7FZV9_9STRA</name>
<dbReference type="KEGG" id="fcy:FRACYDRAFT_267577"/>
<feature type="non-terminal residue" evidence="2">
    <location>
        <position position="1"/>
    </location>
</feature>
<gene>
    <name evidence="2" type="ORF">FRACYDRAFT_267577</name>
</gene>
<organism evidence="2 3">
    <name type="scientific">Fragilariopsis cylindrus CCMP1102</name>
    <dbReference type="NCBI Taxonomy" id="635003"/>
    <lineage>
        <taxon>Eukaryota</taxon>
        <taxon>Sar</taxon>
        <taxon>Stramenopiles</taxon>
        <taxon>Ochrophyta</taxon>
        <taxon>Bacillariophyta</taxon>
        <taxon>Bacillariophyceae</taxon>
        <taxon>Bacillariophycidae</taxon>
        <taxon>Bacillariales</taxon>
        <taxon>Bacillariaceae</taxon>
        <taxon>Fragilariopsis</taxon>
    </lineage>
</organism>
<dbReference type="InParanoid" id="A0A1E7FZV9"/>
<dbReference type="AlphaFoldDB" id="A0A1E7FZV9"/>
<feature type="compositionally biased region" description="Low complexity" evidence="1">
    <location>
        <begin position="290"/>
        <end position="302"/>
    </location>
</feature>
<dbReference type="EMBL" id="KV784353">
    <property type="protein sequence ID" value="OEU23688.1"/>
    <property type="molecule type" value="Genomic_DNA"/>
</dbReference>
<protein>
    <submittedName>
        <fullName evidence="2">Uncharacterized protein</fullName>
    </submittedName>
</protein>
<feature type="region of interest" description="Disordered" evidence="1">
    <location>
        <begin position="262"/>
        <end position="312"/>
    </location>
</feature>
<feature type="compositionally biased region" description="Polar residues" evidence="1">
    <location>
        <begin position="267"/>
        <end position="278"/>
    </location>
</feature>
<proteinExistence type="predicted"/>
<dbReference type="OrthoDB" id="42270at2759"/>
<evidence type="ECO:0000313" key="2">
    <source>
        <dbReference type="EMBL" id="OEU23688.1"/>
    </source>
</evidence>
<accession>A0A1E7FZV9</accession>
<evidence type="ECO:0000313" key="3">
    <source>
        <dbReference type="Proteomes" id="UP000095751"/>
    </source>
</evidence>
<dbReference type="Proteomes" id="UP000095751">
    <property type="component" value="Unassembled WGS sequence"/>
</dbReference>
<keyword evidence="3" id="KW-1185">Reference proteome</keyword>
<reference evidence="2 3" key="1">
    <citation type="submission" date="2016-09" db="EMBL/GenBank/DDBJ databases">
        <title>Extensive genetic diversity and differential bi-allelic expression allows diatom success in the polar Southern Ocean.</title>
        <authorList>
            <consortium name="DOE Joint Genome Institute"/>
            <person name="Mock T."/>
            <person name="Otillar R.P."/>
            <person name="Strauss J."/>
            <person name="Dupont C."/>
            <person name="Frickenhaus S."/>
            <person name="Maumus F."/>
            <person name="Mcmullan M."/>
            <person name="Sanges R."/>
            <person name="Schmutz J."/>
            <person name="Toseland A."/>
            <person name="Valas R."/>
            <person name="Veluchamy A."/>
            <person name="Ward B.J."/>
            <person name="Allen A."/>
            <person name="Barry K."/>
            <person name="Falciatore A."/>
            <person name="Ferrante M."/>
            <person name="Fortunato A.E."/>
            <person name="Gloeckner G."/>
            <person name="Gruber A."/>
            <person name="Hipkin R."/>
            <person name="Janech M."/>
            <person name="Kroth P."/>
            <person name="Leese F."/>
            <person name="Lindquist E."/>
            <person name="Lyon B.R."/>
            <person name="Martin J."/>
            <person name="Mayer C."/>
            <person name="Parker M."/>
            <person name="Quesneville H."/>
            <person name="Raymond J."/>
            <person name="Uhlig C."/>
            <person name="Valentin K.U."/>
            <person name="Worden A.Z."/>
            <person name="Armbrust E.V."/>
            <person name="Bowler C."/>
            <person name="Green B."/>
            <person name="Moulton V."/>
            <person name="Van Oosterhout C."/>
            <person name="Grigoriev I."/>
        </authorList>
    </citation>
    <scope>NUCLEOTIDE SEQUENCE [LARGE SCALE GENOMIC DNA]</scope>
    <source>
        <strain evidence="2 3">CCMP1102</strain>
    </source>
</reference>
<evidence type="ECO:0000256" key="1">
    <source>
        <dbReference type="SAM" id="MobiDB-lite"/>
    </source>
</evidence>
<sequence>MVCRKLLRTYPEIKELVAMVHVVGENSGTSRGYGRLSYEVGAEDGRGTINPAWDLQDRNAYFEFDEEVMSDYNLDKLRVVECELLDPVQCTTIVEDSKADIVVWCASDFNGNVPRSLSGGSGPLSGLPFLFRAIASPDKGRVEVEGLYNILGSLKTMRQEEIQRQRRLSAFDEKSEIEAANNIGNDNVIDKPVDILLVSNCPDALGDFETPAGTFLDIKRQGEDMIPNDFPSLSYSVLQFATYEDNFVGEDLELKLMEVQNEKPRITTEQPSSAATNNREQKEMNSADNTSLSSSQQQTTTKQKVRRINRRDAARAVTEAMIDPDFRGKKIQVWTNEVG</sequence>